<evidence type="ECO:0000259" key="1">
    <source>
        <dbReference type="SMART" id="SM00743"/>
    </source>
</evidence>
<feature type="domain" description="Agenet" evidence="1">
    <location>
        <begin position="1"/>
        <end position="66"/>
    </location>
</feature>
<feature type="domain" description="Agenet" evidence="1">
    <location>
        <begin position="69"/>
        <end position="125"/>
    </location>
</feature>
<keyword evidence="3" id="KW-1185">Reference proteome</keyword>
<dbReference type="EMBL" id="QZWG01000004">
    <property type="protein sequence ID" value="RZC15410.1"/>
    <property type="molecule type" value="Genomic_DNA"/>
</dbReference>
<reference evidence="2 3" key="1">
    <citation type="submission" date="2018-09" db="EMBL/GenBank/DDBJ databases">
        <title>A high-quality reference genome of wild soybean provides a powerful tool to mine soybean genomes.</title>
        <authorList>
            <person name="Xie M."/>
            <person name="Chung C.Y.L."/>
            <person name="Li M.-W."/>
            <person name="Wong F.-L."/>
            <person name="Chan T.-F."/>
            <person name="Lam H.-M."/>
        </authorList>
    </citation>
    <scope>NUCLEOTIDE SEQUENCE [LARGE SCALE GENOMIC DNA]</scope>
    <source>
        <strain evidence="3">cv. W05</strain>
        <tissue evidence="2">Hypocotyl of etiolated seedlings</tissue>
    </source>
</reference>
<dbReference type="Proteomes" id="UP000289340">
    <property type="component" value="Chromosome 4"/>
</dbReference>
<gene>
    <name evidence="2" type="ORF">D0Y65_008999</name>
</gene>
<organism evidence="2 3">
    <name type="scientific">Glycine soja</name>
    <name type="common">Wild soybean</name>
    <dbReference type="NCBI Taxonomy" id="3848"/>
    <lineage>
        <taxon>Eukaryota</taxon>
        <taxon>Viridiplantae</taxon>
        <taxon>Streptophyta</taxon>
        <taxon>Embryophyta</taxon>
        <taxon>Tracheophyta</taxon>
        <taxon>Spermatophyta</taxon>
        <taxon>Magnoliopsida</taxon>
        <taxon>eudicotyledons</taxon>
        <taxon>Gunneridae</taxon>
        <taxon>Pentapetalae</taxon>
        <taxon>rosids</taxon>
        <taxon>fabids</taxon>
        <taxon>Fabales</taxon>
        <taxon>Fabaceae</taxon>
        <taxon>Papilionoideae</taxon>
        <taxon>50 kb inversion clade</taxon>
        <taxon>NPAAA clade</taxon>
        <taxon>indigoferoid/millettioid clade</taxon>
        <taxon>Phaseoleae</taxon>
        <taxon>Glycine</taxon>
        <taxon>Glycine subgen. Soja</taxon>
    </lineage>
</organism>
<dbReference type="SMART" id="SM00743">
    <property type="entry name" value="Agenet"/>
    <property type="match status" value="2"/>
</dbReference>
<protein>
    <recommendedName>
        <fullName evidence="1">Agenet domain-containing protein</fullName>
    </recommendedName>
</protein>
<evidence type="ECO:0000313" key="3">
    <source>
        <dbReference type="Proteomes" id="UP000289340"/>
    </source>
</evidence>
<proteinExistence type="predicted"/>
<dbReference type="EMBL" id="QZWG01000004">
    <property type="protein sequence ID" value="RZC15408.1"/>
    <property type="molecule type" value="Genomic_DNA"/>
</dbReference>
<evidence type="ECO:0000313" key="2">
    <source>
        <dbReference type="EMBL" id="RZC15411.1"/>
    </source>
</evidence>
<dbReference type="EMBL" id="QZWG01000004">
    <property type="protein sequence ID" value="RZC15409.1"/>
    <property type="molecule type" value="Genomic_DNA"/>
</dbReference>
<accession>A0A445KWR3</accession>
<sequence length="445" mass="48967">MRLRKGNKVEIRGNADGLTVEWRCARIISGDGHTYSVQYDCSSTTSGASTERVSRKAIRPCPPLIKGIESQAANDHVEVYNAGSWRVATVLKVIGGDFYLVRLWVSCKELKVRKVNMRPRQSWQNGQWVVVPKGSGKSSWCLISNSYKDQPENQCRNIFSPGLDASGLQESRLASSSTLKRMSPYSSVIEAYPRKLRAVENMGECERFKAVTTAPLLQKVDAVAYPQNIMGEKCMHTSFTNGTNQCYETGKVNPCNVSTHFFERIEEPDYSCSDLSSVGSCSVISSNSNKFSSDTLAGPCQEEDTLYSDAESLDVGDVDKGGSTSPKEVVAEIIHRLELHAYHSTLEVLASLGGLHALLPMAKYDARVVNRTGFLSHGLPMMHKQMCGVLTWQQIAAAIVLCSHYSRPSISACQLSCLVLVCVMYCAISISVFCFHRSMPSSVLP</sequence>
<dbReference type="EMBL" id="QZWG01000004">
    <property type="protein sequence ID" value="RZC15411.1"/>
    <property type="molecule type" value="Genomic_DNA"/>
</dbReference>
<dbReference type="InterPro" id="IPR014002">
    <property type="entry name" value="Agenet_dom_plant"/>
</dbReference>
<dbReference type="EMBL" id="QZWG01000004">
    <property type="protein sequence ID" value="RZC15412.1"/>
    <property type="molecule type" value="Genomic_DNA"/>
</dbReference>
<dbReference type="InterPro" id="IPR008395">
    <property type="entry name" value="Agenet-like_dom"/>
</dbReference>
<dbReference type="AlphaFoldDB" id="A0A445KWR3"/>
<dbReference type="Pfam" id="PF05641">
    <property type="entry name" value="Agenet"/>
    <property type="match status" value="2"/>
</dbReference>
<name>A0A445KWR3_GLYSO</name>
<dbReference type="PANTHER" id="PTHR31917:SF163">
    <property type="entry name" value="AGENET DOMAIN PROTEIN"/>
    <property type="match status" value="1"/>
</dbReference>
<dbReference type="PANTHER" id="PTHR31917">
    <property type="entry name" value="AGENET DOMAIN-CONTAINING PROTEIN-RELATED"/>
    <property type="match status" value="1"/>
</dbReference>
<comment type="caution">
    <text evidence="2">The sequence shown here is derived from an EMBL/GenBank/DDBJ whole genome shotgun (WGS) entry which is preliminary data.</text>
</comment>